<accession>A0A084WGP1</accession>
<dbReference type="Proteomes" id="UP000030765">
    <property type="component" value="Unassembled WGS sequence"/>
</dbReference>
<reference evidence="2 4" key="1">
    <citation type="journal article" date="2014" name="BMC Genomics">
        <title>Genome sequence of Anopheles sinensis provides insight into genetics basis of mosquito competence for malaria parasites.</title>
        <authorList>
            <person name="Zhou D."/>
            <person name="Zhang D."/>
            <person name="Ding G."/>
            <person name="Shi L."/>
            <person name="Hou Q."/>
            <person name="Ye Y."/>
            <person name="Xu Y."/>
            <person name="Zhou H."/>
            <person name="Xiong C."/>
            <person name="Li S."/>
            <person name="Yu J."/>
            <person name="Hong S."/>
            <person name="Yu X."/>
            <person name="Zou P."/>
            <person name="Chen C."/>
            <person name="Chang X."/>
            <person name="Wang W."/>
            <person name="Lv Y."/>
            <person name="Sun Y."/>
            <person name="Ma L."/>
            <person name="Shen B."/>
            <person name="Zhu C."/>
        </authorList>
    </citation>
    <scope>NUCLEOTIDE SEQUENCE [LARGE SCALE GENOMIC DNA]</scope>
</reference>
<sequence length="100" mass="11022">MSYRTLYAGVVARNQNPEGENHSPTRIPSEPGNLVLRNQGSSCASRVTVVRKTDGHLADRVAKWGGREGEWCAKLSEADSGTQTGVRRSKHDQASEWQRS</sequence>
<evidence type="ECO:0000256" key="1">
    <source>
        <dbReference type="SAM" id="MobiDB-lite"/>
    </source>
</evidence>
<feature type="compositionally biased region" description="Basic and acidic residues" evidence="1">
    <location>
        <begin position="91"/>
        <end position="100"/>
    </location>
</feature>
<dbReference type="AlphaFoldDB" id="A0A084WGP1"/>
<name>A0A084WGP1_ANOSI</name>
<feature type="compositionally biased region" description="Polar residues" evidence="1">
    <location>
        <begin position="13"/>
        <end position="26"/>
    </location>
</feature>
<protein>
    <submittedName>
        <fullName evidence="2 3">Uncharacterized protein</fullName>
    </submittedName>
</protein>
<proteinExistence type="predicted"/>
<dbReference type="EMBL" id="ATLV01023649">
    <property type="status" value="NOT_ANNOTATED_CDS"/>
    <property type="molecule type" value="Genomic_DNA"/>
</dbReference>
<evidence type="ECO:0000313" key="3">
    <source>
        <dbReference type="EnsemblMetazoa" id="ASIC017484-PA"/>
    </source>
</evidence>
<feature type="region of interest" description="Disordered" evidence="1">
    <location>
        <begin position="75"/>
        <end position="100"/>
    </location>
</feature>
<keyword evidence="4" id="KW-1185">Reference proteome</keyword>
<reference evidence="3" key="2">
    <citation type="submission" date="2020-05" db="UniProtKB">
        <authorList>
            <consortium name="EnsemblMetazoa"/>
        </authorList>
    </citation>
    <scope>IDENTIFICATION</scope>
</reference>
<dbReference type="EMBL" id="KE525345">
    <property type="protein sequence ID" value="KFB49385.1"/>
    <property type="molecule type" value="Genomic_DNA"/>
</dbReference>
<feature type="region of interest" description="Disordered" evidence="1">
    <location>
        <begin position="12"/>
        <end position="31"/>
    </location>
</feature>
<evidence type="ECO:0000313" key="2">
    <source>
        <dbReference type="EMBL" id="KFB49385.1"/>
    </source>
</evidence>
<gene>
    <name evidence="2" type="ORF">ZHAS_00017484</name>
</gene>
<dbReference type="VEuPathDB" id="VectorBase:ASIC017484"/>
<dbReference type="EnsemblMetazoa" id="ASIC017484-RA">
    <property type="protein sequence ID" value="ASIC017484-PA"/>
    <property type="gene ID" value="ASIC017484"/>
</dbReference>
<organism evidence="2">
    <name type="scientific">Anopheles sinensis</name>
    <name type="common">Mosquito</name>
    <dbReference type="NCBI Taxonomy" id="74873"/>
    <lineage>
        <taxon>Eukaryota</taxon>
        <taxon>Metazoa</taxon>
        <taxon>Ecdysozoa</taxon>
        <taxon>Arthropoda</taxon>
        <taxon>Hexapoda</taxon>
        <taxon>Insecta</taxon>
        <taxon>Pterygota</taxon>
        <taxon>Neoptera</taxon>
        <taxon>Endopterygota</taxon>
        <taxon>Diptera</taxon>
        <taxon>Nematocera</taxon>
        <taxon>Culicoidea</taxon>
        <taxon>Culicidae</taxon>
        <taxon>Anophelinae</taxon>
        <taxon>Anopheles</taxon>
    </lineage>
</organism>
<evidence type="ECO:0000313" key="4">
    <source>
        <dbReference type="Proteomes" id="UP000030765"/>
    </source>
</evidence>